<comment type="similarity">
    <text evidence="2">Belongs to the RPF2 family.</text>
</comment>
<protein>
    <recommendedName>
        <fullName evidence="3">Ribosome production factor 2 homolog</fullName>
    </recommendedName>
    <alternativeName>
        <fullName evidence="5">Ribosome biogenesis protein RPF2 homolog</fullName>
    </alternativeName>
</protein>
<accession>A0ABQ9K498</accession>
<comment type="subcellular location">
    <subcellularLocation>
        <location evidence="1">Nucleus</location>
        <location evidence="1">Nucleolus</location>
    </subcellularLocation>
</comment>
<sequence>MSVIQRVVKPTTRKGKKVLLRKEPQVIEGPKRALFFQGRKTSEKVRGVLSDLYDIKKPEATKLTRKNDITIFENATPVEAFCKKHETPLFMMGTHSRMYNYSLLDMIELCVESNLKV</sequence>
<evidence type="ECO:0000256" key="4">
    <source>
        <dbReference type="ARBA" id="ARBA00023242"/>
    </source>
</evidence>
<dbReference type="InterPro" id="IPR007109">
    <property type="entry name" value="Brix"/>
</dbReference>
<reference evidence="7" key="1">
    <citation type="journal article" date="2023" name="Insect Mol. Biol.">
        <title>Genome sequencing provides insights into the evolution of gene families encoding plant cell wall-degrading enzymes in longhorned beetles.</title>
        <authorList>
            <person name="Shin N.R."/>
            <person name="Okamura Y."/>
            <person name="Kirsch R."/>
            <person name="Pauchet Y."/>
        </authorList>
    </citation>
    <scope>NUCLEOTIDE SEQUENCE</scope>
    <source>
        <strain evidence="7">MMC_N1</strain>
    </source>
</reference>
<dbReference type="PROSITE" id="PS50833">
    <property type="entry name" value="BRIX"/>
    <property type="match status" value="1"/>
</dbReference>
<dbReference type="PANTHER" id="PTHR12728">
    <property type="entry name" value="BRIX DOMAIN CONTAINING PROTEIN"/>
    <property type="match status" value="1"/>
</dbReference>
<evidence type="ECO:0000256" key="2">
    <source>
        <dbReference type="ARBA" id="ARBA00010782"/>
    </source>
</evidence>
<evidence type="ECO:0000313" key="7">
    <source>
        <dbReference type="EMBL" id="KAJ8984881.1"/>
    </source>
</evidence>
<gene>
    <name evidence="7" type="ORF">NQ317_002721</name>
</gene>
<dbReference type="InterPro" id="IPR039770">
    <property type="entry name" value="Rpf2"/>
</dbReference>
<dbReference type="Proteomes" id="UP001162164">
    <property type="component" value="Unassembled WGS sequence"/>
</dbReference>
<proteinExistence type="inferred from homology"/>
<dbReference type="PANTHER" id="PTHR12728:SF0">
    <property type="entry name" value="RIBOSOME PRODUCTION FACTOR 2 HOMOLOG"/>
    <property type="match status" value="1"/>
</dbReference>
<organism evidence="7 8">
    <name type="scientific">Molorchus minor</name>
    <dbReference type="NCBI Taxonomy" id="1323400"/>
    <lineage>
        <taxon>Eukaryota</taxon>
        <taxon>Metazoa</taxon>
        <taxon>Ecdysozoa</taxon>
        <taxon>Arthropoda</taxon>
        <taxon>Hexapoda</taxon>
        <taxon>Insecta</taxon>
        <taxon>Pterygota</taxon>
        <taxon>Neoptera</taxon>
        <taxon>Endopterygota</taxon>
        <taxon>Coleoptera</taxon>
        <taxon>Polyphaga</taxon>
        <taxon>Cucujiformia</taxon>
        <taxon>Chrysomeloidea</taxon>
        <taxon>Cerambycidae</taxon>
        <taxon>Lamiinae</taxon>
        <taxon>Monochamini</taxon>
        <taxon>Molorchus</taxon>
    </lineage>
</organism>
<evidence type="ECO:0000256" key="3">
    <source>
        <dbReference type="ARBA" id="ARBA00020387"/>
    </source>
</evidence>
<dbReference type="EMBL" id="JAPWTJ010000024">
    <property type="protein sequence ID" value="KAJ8984881.1"/>
    <property type="molecule type" value="Genomic_DNA"/>
</dbReference>
<keyword evidence="4" id="KW-0539">Nucleus</keyword>
<evidence type="ECO:0000256" key="1">
    <source>
        <dbReference type="ARBA" id="ARBA00004604"/>
    </source>
</evidence>
<comment type="caution">
    <text evidence="7">The sequence shown here is derived from an EMBL/GenBank/DDBJ whole genome shotgun (WGS) entry which is preliminary data.</text>
</comment>
<evidence type="ECO:0000256" key="5">
    <source>
        <dbReference type="ARBA" id="ARBA00030889"/>
    </source>
</evidence>
<dbReference type="Pfam" id="PF04427">
    <property type="entry name" value="Brix"/>
    <property type="match status" value="1"/>
</dbReference>
<evidence type="ECO:0000313" key="8">
    <source>
        <dbReference type="Proteomes" id="UP001162164"/>
    </source>
</evidence>
<keyword evidence="8" id="KW-1185">Reference proteome</keyword>
<name>A0ABQ9K498_9CUCU</name>
<feature type="domain" description="Brix" evidence="6">
    <location>
        <begin position="31"/>
        <end position="117"/>
    </location>
</feature>
<evidence type="ECO:0000259" key="6">
    <source>
        <dbReference type="PROSITE" id="PS50833"/>
    </source>
</evidence>